<dbReference type="CDD" id="cd00301">
    <property type="entry name" value="lipocalin_FABP"/>
    <property type="match status" value="1"/>
</dbReference>
<keyword evidence="2" id="KW-0732">Signal</keyword>
<dbReference type="Pfam" id="PF08212">
    <property type="entry name" value="Lipocalin_2"/>
    <property type="match status" value="1"/>
</dbReference>
<keyword evidence="1" id="KW-1015">Disulfide bond</keyword>
<accession>A0A6P8YUW4</accession>
<protein>
    <submittedName>
        <fullName evidence="5">Uncharacterized protein LOC117645119</fullName>
    </submittedName>
</protein>
<dbReference type="KEGG" id="tpal:117645119"/>
<evidence type="ECO:0000256" key="1">
    <source>
        <dbReference type="ARBA" id="ARBA00023157"/>
    </source>
</evidence>
<dbReference type="PRINTS" id="PR01273">
    <property type="entry name" value="INVTBRTCOLOR"/>
</dbReference>
<evidence type="ECO:0000313" key="4">
    <source>
        <dbReference type="Proteomes" id="UP000515158"/>
    </source>
</evidence>
<keyword evidence="4" id="KW-1185">Reference proteome</keyword>
<feature type="signal peptide" evidence="2">
    <location>
        <begin position="1"/>
        <end position="24"/>
    </location>
</feature>
<gene>
    <name evidence="5" type="primary">LOC117645119</name>
</gene>
<dbReference type="PROSITE" id="PS00213">
    <property type="entry name" value="LIPOCALIN"/>
    <property type="match status" value="1"/>
</dbReference>
<dbReference type="PANTHER" id="PTHR10612:SF62">
    <property type="entry name" value="LIPOCALIN_CYTOSOLIC FATTY-ACID BINDING DOMAIN-CONTAINING PROTEIN"/>
    <property type="match status" value="1"/>
</dbReference>
<name>A0A6P8YUW4_THRPL</name>
<dbReference type="GO" id="GO:0006629">
    <property type="term" value="P:lipid metabolic process"/>
    <property type="evidence" value="ECO:0007669"/>
    <property type="project" value="TreeGrafter"/>
</dbReference>
<dbReference type="Proteomes" id="UP000515158">
    <property type="component" value="Unplaced"/>
</dbReference>
<proteinExistence type="predicted"/>
<evidence type="ECO:0000256" key="2">
    <source>
        <dbReference type="SAM" id="SignalP"/>
    </source>
</evidence>
<reference evidence="5" key="1">
    <citation type="submission" date="2025-08" db="UniProtKB">
        <authorList>
            <consortium name="RefSeq"/>
        </authorList>
    </citation>
    <scope>IDENTIFICATION</scope>
    <source>
        <tissue evidence="5">Total insect</tissue>
    </source>
</reference>
<dbReference type="RefSeq" id="XP_034240931.1">
    <property type="nucleotide sequence ID" value="XM_034385040.1"/>
</dbReference>
<feature type="domain" description="Lipocalin/cytosolic fatty-acid binding" evidence="3">
    <location>
        <begin position="39"/>
        <end position="189"/>
    </location>
</feature>
<dbReference type="InterPro" id="IPR003057">
    <property type="entry name" value="Invtbrt_color"/>
</dbReference>
<dbReference type="PANTHER" id="PTHR10612">
    <property type="entry name" value="APOLIPOPROTEIN D"/>
    <property type="match status" value="1"/>
</dbReference>
<dbReference type="GO" id="GO:0000302">
    <property type="term" value="P:response to reactive oxygen species"/>
    <property type="evidence" value="ECO:0007669"/>
    <property type="project" value="TreeGrafter"/>
</dbReference>
<feature type="chain" id="PRO_5027992483" evidence="2">
    <location>
        <begin position="25"/>
        <end position="414"/>
    </location>
</feature>
<dbReference type="SUPFAM" id="SSF50814">
    <property type="entry name" value="Lipocalins"/>
    <property type="match status" value="2"/>
</dbReference>
<dbReference type="GO" id="GO:0031409">
    <property type="term" value="F:pigment binding"/>
    <property type="evidence" value="ECO:0007669"/>
    <property type="project" value="InterPro"/>
</dbReference>
<evidence type="ECO:0000313" key="5">
    <source>
        <dbReference type="RefSeq" id="XP_034240931.1"/>
    </source>
</evidence>
<dbReference type="Gene3D" id="2.40.128.20">
    <property type="match status" value="2"/>
</dbReference>
<dbReference type="GeneID" id="117645119"/>
<dbReference type="InterPro" id="IPR012674">
    <property type="entry name" value="Calycin"/>
</dbReference>
<dbReference type="InterPro" id="IPR022272">
    <property type="entry name" value="Lipocalin_CS"/>
</dbReference>
<organism evidence="5">
    <name type="scientific">Thrips palmi</name>
    <name type="common">Melon thrips</name>
    <dbReference type="NCBI Taxonomy" id="161013"/>
    <lineage>
        <taxon>Eukaryota</taxon>
        <taxon>Metazoa</taxon>
        <taxon>Ecdysozoa</taxon>
        <taxon>Arthropoda</taxon>
        <taxon>Hexapoda</taxon>
        <taxon>Insecta</taxon>
        <taxon>Pterygota</taxon>
        <taxon>Neoptera</taxon>
        <taxon>Paraneoptera</taxon>
        <taxon>Thysanoptera</taxon>
        <taxon>Terebrantia</taxon>
        <taxon>Thripoidea</taxon>
        <taxon>Thripidae</taxon>
        <taxon>Thrips</taxon>
    </lineage>
</organism>
<dbReference type="InParanoid" id="A0A6P8YUW4"/>
<sequence>MCRLPLLAALAVAVAVLGVPEAAAQTVVCPSPPTQANFDADKYLGAWYEMKRVPRNFEDDGECGMATYSWLDATAKTAVNVLNTNYVPKTMSVSSVTLQAQPVDLPNGKLNVVFPNLQVPASPYWVLGTDYTNYAVVYSCSVDKAVIVPHITLWVLARDPAKYTSDVDATVNALIKNAGLDASILKTVEHHTGCPAATCKPCASPKASLDLAKLKGRWAEVQHSPFATDSDKQTCSLGEFTATTDGVRFNATTYQAVSETAGAERTLELIGKWTDSTKKDGSFEVTSAAGTGKMCVLGTDYDNWAVVSVCIPPTPTTTAAPVGPFATPSPATSGGVFVMSRKRGLTPAQQMEANKYVVNAGVPAASMQTTPATPCPAVALEGNVVSSAAGASVTPAILVASLLAAVLGHLRPAQ</sequence>
<evidence type="ECO:0000259" key="3">
    <source>
        <dbReference type="Pfam" id="PF08212"/>
    </source>
</evidence>
<dbReference type="GO" id="GO:0005737">
    <property type="term" value="C:cytoplasm"/>
    <property type="evidence" value="ECO:0007669"/>
    <property type="project" value="TreeGrafter"/>
</dbReference>
<dbReference type="AlphaFoldDB" id="A0A6P8YUW4"/>
<dbReference type="OrthoDB" id="565904at2759"/>
<dbReference type="InterPro" id="IPR000566">
    <property type="entry name" value="Lipocln_cytosolic_FA-bd_dom"/>
</dbReference>